<evidence type="ECO:0000256" key="6">
    <source>
        <dbReference type="ARBA" id="ARBA00023277"/>
    </source>
</evidence>
<proteinExistence type="inferred from homology"/>
<dbReference type="OrthoDB" id="9763050at2"/>
<dbReference type="PROSITE" id="PS51761">
    <property type="entry name" value="GH11_3"/>
    <property type="match status" value="1"/>
</dbReference>
<comment type="catalytic activity">
    <reaction evidence="1 9 10">
        <text>Endohydrolysis of (1-&gt;4)-beta-D-xylosidic linkages in xylans.</text>
        <dbReference type="EC" id="3.2.1.8"/>
    </reaction>
</comment>
<dbReference type="EMBL" id="QFYR01000005">
    <property type="protein sequence ID" value="RAK50869.1"/>
    <property type="molecule type" value="Genomic_DNA"/>
</dbReference>
<dbReference type="AlphaFoldDB" id="A0A328A8R0"/>
<accession>A0A328A8R0</accession>
<evidence type="ECO:0000256" key="3">
    <source>
        <dbReference type="ARBA" id="ARBA00012590"/>
    </source>
</evidence>
<feature type="chain" id="PRO_5016441829" description="Endo-1,4-beta-xylanase" evidence="11">
    <location>
        <begin position="22"/>
        <end position="225"/>
    </location>
</feature>
<evidence type="ECO:0000256" key="11">
    <source>
        <dbReference type="SAM" id="SignalP"/>
    </source>
</evidence>
<dbReference type="Pfam" id="PF00457">
    <property type="entry name" value="Glyco_hydro_11"/>
    <property type="match status" value="1"/>
</dbReference>
<comment type="pathway">
    <text evidence="2 9 10">Glycan degradation; xylan degradation.</text>
</comment>
<evidence type="ECO:0000256" key="1">
    <source>
        <dbReference type="ARBA" id="ARBA00000681"/>
    </source>
</evidence>
<keyword evidence="6 9" id="KW-0119">Carbohydrate metabolism</keyword>
<dbReference type="InterPro" id="IPR033123">
    <property type="entry name" value="GH11_dom"/>
</dbReference>
<dbReference type="InterPro" id="IPR001137">
    <property type="entry name" value="Glyco_hydro_11"/>
</dbReference>
<evidence type="ECO:0000256" key="9">
    <source>
        <dbReference type="PROSITE-ProRule" id="PRU01097"/>
    </source>
</evidence>
<feature type="signal peptide" evidence="11">
    <location>
        <begin position="1"/>
        <end position="21"/>
    </location>
</feature>
<dbReference type="InterPro" id="IPR018208">
    <property type="entry name" value="GH11_AS_1"/>
</dbReference>
<dbReference type="Gene3D" id="2.60.120.180">
    <property type="match status" value="1"/>
</dbReference>
<name>A0A328A8R0_9CAUL</name>
<organism evidence="13 14">
    <name type="scientific">Phenylobacterium deserti</name>
    <dbReference type="NCBI Taxonomy" id="1914756"/>
    <lineage>
        <taxon>Bacteria</taxon>
        <taxon>Pseudomonadati</taxon>
        <taxon>Pseudomonadota</taxon>
        <taxon>Alphaproteobacteria</taxon>
        <taxon>Caulobacterales</taxon>
        <taxon>Caulobacteraceae</taxon>
        <taxon>Phenylobacterium</taxon>
    </lineage>
</organism>
<dbReference type="PROSITE" id="PS00776">
    <property type="entry name" value="GH11_1"/>
    <property type="match status" value="1"/>
</dbReference>
<evidence type="ECO:0000313" key="13">
    <source>
        <dbReference type="EMBL" id="RAK50869.1"/>
    </source>
</evidence>
<dbReference type="GO" id="GO:0045493">
    <property type="term" value="P:xylan catabolic process"/>
    <property type="evidence" value="ECO:0007669"/>
    <property type="project" value="UniProtKB-UniRule"/>
</dbReference>
<dbReference type="InterPro" id="IPR013320">
    <property type="entry name" value="ConA-like_dom_sf"/>
</dbReference>
<protein>
    <recommendedName>
        <fullName evidence="3 9">Endo-1,4-beta-xylanase</fullName>
        <ecNumber evidence="3 9">3.2.1.8</ecNumber>
    </recommendedName>
</protein>
<feature type="active site" description="Proton donor" evidence="9">
    <location>
        <position position="208"/>
    </location>
</feature>
<dbReference type="PRINTS" id="PR00911">
    <property type="entry name" value="GLHYDRLASE11"/>
</dbReference>
<reference evidence="14" key="1">
    <citation type="submission" date="2018-05" db="EMBL/GenBank/DDBJ databases">
        <authorList>
            <person name="Li X."/>
        </authorList>
    </citation>
    <scope>NUCLEOTIDE SEQUENCE [LARGE SCALE GENOMIC DNA]</scope>
    <source>
        <strain evidence="14">YIM 73061</strain>
    </source>
</reference>
<keyword evidence="14" id="KW-1185">Reference proteome</keyword>
<dbReference type="InterPro" id="IPR013319">
    <property type="entry name" value="GH11/12"/>
</dbReference>
<feature type="domain" description="GH11" evidence="12">
    <location>
        <begin position="26"/>
        <end position="221"/>
    </location>
</feature>
<sequence length="225" mass="25009">MWLKSFAFGLSCAALASSAGAQAPRQVCSNATGHHDGFYFTFWKDGGDACMTLAPKGRYSTRYHLVPRKNLVVGKGWEVGSKERRLGYRATFEPGANSYLTLYGWSVDPLVEYYVVDSWGSAFKPPGESAPVLGTVESDGGTYQIYRTTRVEKPSILGTQTFTQFWSVRTERRPQGADAAITFSNHVRAWERLGMRLGTMNYQVMATEGFGSTGRSEVTVWEQPR</sequence>
<keyword evidence="7 9" id="KW-0326">Glycosidase</keyword>
<evidence type="ECO:0000259" key="12">
    <source>
        <dbReference type="PROSITE" id="PS51761"/>
    </source>
</evidence>
<comment type="similarity">
    <text evidence="9 10">Belongs to the glycosyl hydrolase 11 (cellulase G) family.</text>
</comment>
<dbReference type="PANTHER" id="PTHR46828">
    <property type="entry name" value="ENDO-1,4-BETA-XYLANASE A-RELATED"/>
    <property type="match status" value="1"/>
</dbReference>
<keyword evidence="11" id="KW-0732">Signal</keyword>
<comment type="caution">
    <text evidence="13">The sequence shown here is derived from an EMBL/GenBank/DDBJ whole genome shotgun (WGS) entry which is preliminary data.</text>
</comment>
<dbReference type="SUPFAM" id="SSF49899">
    <property type="entry name" value="Concanavalin A-like lectins/glucanases"/>
    <property type="match status" value="1"/>
</dbReference>
<dbReference type="PANTHER" id="PTHR46828:SF2">
    <property type="entry name" value="ENDO-1,4-BETA-XYLANASE A-RELATED"/>
    <property type="match status" value="1"/>
</dbReference>
<dbReference type="Proteomes" id="UP000249725">
    <property type="component" value="Unassembled WGS sequence"/>
</dbReference>
<gene>
    <name evidence="13" type="ORF">DJ018_16995</name>
</gene>
<evidence type="ECO:0000256" key="7">
    <source>
        <dbReference type="ARBA" id="ARBA00023295"/>
    </source>
</evidence>
<keyword evidence="5 9" id="KW-0378">Hydrolase</keyword>
<dbReference type="UniPathway" id="UPA00114"/>
<keyword evidence="8 9" id="KW-0624">Polysaccharide degradation</keyword>
<evidence type="ECO:0000256" key="5">
    <source>
        <dbReference type="ARBA" id="ARBA00022801"/>
    </source>
</evidence>
<evidence type="ECO:0000256" key="4">
    <source>
        <dbReference type="ARBA" id="ARBA00022651"/>
    </source>
</evidence>
<keyword evidence="4 9" id="KW-0858">Xylan degradation</keyword>
<dbReference type="GO" id="GO:0031176">
    <property type="term" value="F:endo-1,4-beta-xylanase activity"/>
    <property type="evidence" value="ECO:0007669"/>
    <property type="project" value="UniProtKB-UniRule"/>
</dbReference>
<dbReference type="EC" id="3.2.1.8" evidence="3 9"/>
<evidence type="ECO:0000313" key="14">
    <source>
        <dbReference type="Proteomes" id="UP000249725"/>
    </source>
</evidence>
<feature type="active site" description="Nucleophile" evidence="9">
    <location>
        <position position="112"/>
    </location>
</feature>
<evidence type="ECO:0000256" key="2">
    <source>
        <dbReference type="ARBA" id="ARBA00004851"/>
    </source>
</evidence>
<evidence type="ECO:0000256" key="8">
    <source>
        <dbReference type="ARBA" id="ARBA00023326"/>
    </source>
</evidence>
<evidence type="ECO:0000256" key="10">
    <source>
        <dbReference type="RuleBase" id="RU362015"/>
    </source>
</evidence>